<dbReference type="EMBL" id="KZ301985">
    <property type="protein sequence ID" value="PFH51736.1"/>
    <property type="molecule type" value="Genomic_DNA"/>
</dbReference>
<reference evidence="2 3" key="1">
    <citation type="submission" date="2014-02" db="EMBL/GenBank/DDBJ databases">
        <title>Transposable element dynamics among asymbiotic and ectomycorrhizal Amanita fungi.</title>
        <authorList>
            <consortium name="DOE Joint Genome Institute"/>
            <person name="Hess J."/>
            <person name="Skrede I."/>
            <person name="Wolfe B."/>
            <person name="LaButti K."/>
            <person name="Ohm R.A."/>
            <person name="Grigoriev I.V."/>
            <person name="Pringle A."/>
        </authorList>
    </citation>
    <scope>NUCLEOTIDE SEQUENCE [LARGE SCALE GENOMIC DNA]</scope>
    <source>
        <strain evidence="2 3">SKay4041</strain>
    </source>
</reference>
<dbReference type="InterPro" id="IPR023393">
    <property type="entry name" value="START-like_dom_sf"/>
</dbReference>
<protein>
    <recommendedName>
        <fullName evidence="1">DUF3074 domain-containing protein</fullName>
    </recommendedName>
</protein>
<dbReference type="STRING" id="703135.A0A2A9NVD3"/>
<proteinExistence type="predicted"/>
<dbReference type="InterPro" id="IPR024500">
    <property type="entry name" value="DUF3074"/>
</dbReference>
<organism evidence="2 3">
    <name type="scientific">Amanita thiersii Skay4041</name>
    <dbReference type="NCBI Taxonomy" id="703135"/>
    <lineage>
        <taxon>Eukaryota</taxon>
        <taxon>Fungi</taxon>
        <taxon>Dikarya</taxon>
        <taxon>Basidiomycota</taxon>
        <taxon>Agaricomycotina</taxon>
        <taxon>Agaricomycetes</taxon>
        <taxon>Agaricomycetidae</taxon>
        <taxon>Agaricales</taxon>
        <taxon>Pluteineae</taxon>
        <taxon>Amanitaceae</taxon>
        <taxon>Amanita</taxon>
    </lineage>
</organism>
<evidence type="ECO:0000313" key="3">
    <source>
        <dbReference type="Proteomes" id="UP000242287"/>
    </source>
</evidence>
<dbReference type="PANTHER" id="PTHR40370:SF1">
    <property type="entry name" value="DUF3074 DOMAIN-CONTAINING PROTEIN"/>
    <property type="match status" value="1"/>
</dbReference>
<accession>A0A2A9NVD3</accession>
<gene>
    <name evidence="2" type="ORF">AMATHDRAFT_141975</name>
</gene>
<sequence length="218" mass="24597">MSAPDIPPEESIISAGYDLMKSTSSWKLGKTYHNVITCYRPKQLGDSAPWHCRISEHTTDEATFDQFWDKLGRNKATNEQQFIPVIKKAMKVKALSENAEIWTLYYTFTPPVSPRVFTVLQVTHLNDSSSRRTGLIVSIPVDISDVDELAKLEEKGVRGRYVSVELFTQLENGNTEWRMATSSTPGGSIPAIIAESTMPSTIAQDVPHFFKWFRNLPK</sequence>
<name>A0A2A9NVD3_9AGAR</name>
<dbReference type="Gene3D" id="3.30.530.20">
    <property type="match status" value="1"/>
</dbReference>
<evidence type="ECO:0000313" key="2">
    <source>
        <dbReference type="EMBL" id="PFH51736.1"/>
    </source>
</evidence>
<evidence type="ECO:0000259" key="1">
    <source>
        <dbReference type="Pfam" id="PF11274"/>
    </source>
</evidence>
<dbReference type="SUPFAM" id="SSF55961">
    <property type="entry name" value="Bet v1-like"/>
    <property type="match status" value="1"/>
</dbReference>
<dbReference type="Proteomes" id="UP000242287">
    <property type="component" value="Unassembled WGS sequence"/>
</dbReference>
<dbReference type="OrthoDB" id="6423603at2759"/>
<dbReference type="Pfam" id="PF11274">
    <property type="entry name" value="DUF3074"/>
    <property type="match status" value="1"/>
</dbReference>
<dbReference type="AlphaFoldDB" id="A0A2A9NVD3"/>
<keyword evidence="3" id="KW-1185">Reference proteome</keyword>
<feature type="domain" description="DUF3074" evidence="1">
    <location>
        <begin position="50"/>
        <end position="212"/>
    </location>
</feature>
<dbReference type="PANTHER" id="PTHR40370">
    <property type="entry name" value="EXPRESSED PROTEIN"/>
    <property type="match status" value="1"/>
</dbReference>